<dbReference type="PANTHER" id="PTHR43133">
    <property type="entry name" value="RNA POLYMERASE ECF-TYPE SIGMA FACTO"/>
    <property type="match status" value="1"/>
</dbReference>
<feature type="domain" description="RNA polymerase sigma-70 region 2" evidence="6">
    <location>
        <begin position="29"/>
        <end position="98"/>
    </location>
</feature>
<dbReference type="InterPro" id="IPR036388">
    <property type="entry name" value="WH-like_DNA-bd_sf"/>
</dbReference>
<keyword evidence="4" id="KW-0238">DNA-binding</keyword>
<protein>
    <submittedName>
        <fullName evidence="7">Sigma-70 family RNA polymerase sigma factor</fullName>
    </submittedName>
</protein>
<dbReference type="InterPro" id="IPR013325">
    <property type="entry name" value="RNA_pol_sigma_r2"/>
</dbReference>
<dbReference type="InterPro" id="IPR013324">
    <property type="entry name" value="RNA_pol_sigma_r3/r4-like"/>
</dbReference>
<evidence type="ECO:0000256" key="5">
    <source>
        <dbReference type="ARBA" id="ARBA00023163"/>
    </source>
</evidence>
<dbReference type="Pfam" id="PF04542">
    <property type="entry name" value="Sigma70_r2"/>
    <property type="match status" value="1"/>
</dbReference>
<proteinExistence type="inferred from homology"/>
<dbReference type="InterPro" id="IPR007627">
    <property type="entry name" value="RNA_pol_sigma70_r2"/>
</dbReference>
<dbReference type="Gene3D" id="1.10.10.10">
    <property type="entry name" value="Winged helix-like DNA-binding domain superfamily/Winged helix DNA-binding domain"/>
    <property type="match status" value="1"/>
</dbReference>
<accession>A0ABV5CH84</accession>
<dbReference type="NCBIfam" id="TIGR02937">
    <property type="entry name" value="sigma70-ECF"/>
    <property type="match status" value="1"/>
</dbReference>
<dbReference type="PANTHER" id="PTHR43133:SF8">
    <property type="entry name" value="RNA POLYMERASE SIGMA FACTOR HI_1459-RELATED"/>
    <property type="match status" value="1"/>
</dbReference>
<keyword evidence="8" id="KW-1185">Reference proteome</keyword>
<evidence type="ECO:0000256" key="2">
    <source>
        <dbReference type="ARBA" id="ARBA00023015"/>
    </source>
</evidence>
<evidence type="ECO:0000256" key="4">
    <source>
        <dbReference type="ARBA" id="ARBA00023125"/>
    </source>
</evidence>
<name>A0ABV5CH84_9SPHI</name>
<reference evidence="7 8" key="1">
    <citation type="submission" date="2024-04" db="EMBL/GenBank/DDBJ databases">
        <title>Albibacterium profundi sp. nov., isolated from sediment of the Challenger Deep of Mariana Trench.</title>
        <authorList>
            <person name="Wang Y."/>
        </authorList>
    </citation>
    <scope>NUCLEOTIDE SEQUENCE [LARGE SCALE GENOMIC DNA]</scope>
    <source>
        <strain evidence="7 8">RHL897</strain>
    </source>
</reference>
<evidence type="ECO:0000313" key="7">
    <source>
        <dbReference type="EMBL" id="MFB5946887.1"/>
    </source>
</evidence>
<gene>
    <name evidence="7" type="ORF">WKR92_13725</name>
</gene>
<dbReference type="InterPro" id="IPR039425">
    <property type="entry name" value="RNA_pol_sigma-70-like"/>
</dbReference>
<dbReference type="Proteomes" id="UP001580928">
    <property type="component" value="Unassembled WGS sequence"/>
</dbReference>
<organism evidence="7 8">
    <name type="scientific">Albibacterium profundi</name>
    <dbReference type="NCBI Taxonomy" id="3134906"/>
    <lineage>
        <taxon>Bacteria</taxon>
        <taxon>Pseudomonadati</taxon>
        <taxon>Bacteroidota</taxon>
        <taxon>Sphingobacteriia</taxon>
        <taxon>Sphingobacteriales</taxon>
        <taxon>Sphingobacteriaceae</taxon>
        <taxon>Albibacterium</taxon>
    </lineage>
</organism>
<dbReference type="SUPFAM" id="SSF88659">
    <property type="entry name" value="Sigma3 and sigma4 domains of RNA polymerase sigma factors"/>
    <property type="match status" value="1"/>
</dbReference>
<dbReference type="EMBL" id="JBBVGT010000003">
    <property type="protein sequence ID" value="MFB5946887.1"/>
    <property type="molecule type" value="Genomic_DNA"/>
</dbReference>
<keyword evidence="3" id="KW-0731">Sigma factor</keyword>
<dbReference type="InterPro" id="IPR014284">
    <property type="entry name" value="RNA_pol_sigma-70_dom"/>
</dbReference>
<comment type="caution">
    <text evidence="7">The sequence shown here is derived from an EMBL/GenBank/DDBJ whole genome shotgun (WGS) entry which is preliminary data.</text>
</comment>
<keyword evidence="2" id="KW-0805">Transcription regulation</keyword>
<dbReference type="RefSeq" id="WP_375558417.1">
    <property type="nucleotide sequence ID" value="NZ_JBBVGT010000003.1"/>
</dbReference>
<evidence type="ECO:0000256" key="3">
    <source>
        <dbReference type="ARBA" id="ARBA00023082"/>
    </source>
</evidence>
<sequence length="186" mass="22079">MNRVQEEYRDDQEILRGIAEGSTTELEYLYTRYYPMVYQLIVKNSGEEDDAKDIFQEAVIVLYDKVQSGNFVLSSKLGTFIYSVCRRLWLKRLNKSDRLILNTQEQDELVGVEDDLAEYYEREDQFLLMEQSLHLLGEPCQTIISDFYLHNLSMQEICEKFGYTNADNAKNQKYKCLQRLKKLFFK</sequence>
<dbReference type="SUPFAM" id="SSF88946">
    <property type="entry name" value="Sigma2 domain of RNA polymerase sigma factors"/>
    <property type="match status" value="1"/>
</dbReference>
<evidence type="ECO:0000256" key="1">
    <source>
        <dbReference type="ARBA" id="ARBA00010641"/>
    </source>
</evidence>
<keyword evidence="5" id="KW-0804">Transcription</keyword>
<comment type="similarity">
    <text evidence="1">Belongs to the sigma-70 factor family. ECF subfamily.</text>
</comment>
<evidence type="ECO:0000259" key="6">
    <source>
        <dbReference type="Pfam" id="PF04542"/>
    </source>
</evidence>
<evidence type="ECO:0000313" key="8">
    <source>
        <dbReference type="Proteomes" id="UP001580928"/>
    </source>
</evidence>
<dbReference type="Gene3D" id="1.10.1740.10">
    <property type="match status" value="1"/>
</dbReference>